<protein>
    <submittedName>
        <fullName evidence="2">Uncharacterized protein</fullName>
    </submittedName>
</protein>
<evidence type="ECO:0000313" key="3">
    <source>
        <dbReference type="Proteomes" id="UP000198614"/>
    </source>
</evidence>
<evidence type="ECO:0000313" key="2">
    <source>
        <dbReference type="EMBL" id="SDE55122.1"/>
    </source>
</evidence>
<reference evidence="2 3" key="1">
    <citation type="submission" date="2016-10" db="EMBL/GenBank/DDBJ databases">
        <authorList>
            <person name="de Groot N.N."/>
        </authorList>
    </citation>
    <scope>NUCLEOTIDE SEQUENCE [LARGE SCALE GENOMIC DNA]</scope>
    <source>
        <strain evidence="2 3">CGMCC 4.1859</strain>
    </source>
</reference>
<sequence length="128" mass="13703">MNAPAQSAPNVQVVLSDCSATDAGHLFTELCRHFDSDRGADDAPPHDTEGSRPTMWTGTFDTSAPAGAPDAPRPPRLSGPVKAEVQGEPQAVSRLREALEETFTVEELGHVSGDQEIELELRLQNRAA</sequence>
<gene>
    <name evidence="2" type="ORF">SAMN05216260_102338</name>
</gene>
<accession>A0A1G7DUM7</accession>
<organism evidence="2 3">
    <name type="scientific">Streptomyces griseoaurantiacus</name>
    <dbReference type="NCBI Taxonomy" id="68213"/>
    <lineage>
        <taxon>Bacteria</taxon>
        <taxon>Bacillati</taxon>
        <taxon>Actinomycetota</taxon>
        <taxon>Actinomycetes</taxon>
        <taxon>Kitasatosporales</taxon>
        <taxon>Streptomycetaceae</taxon>
        <taxon>Streptomyces</taxon>
        <taxon>Streptomyces aurantiacus group</taxon>
    </lineage>
</organism>
<dbReference type="EMBL" id="FNAX01000002">
    <property type="protein sequence ID" value="SDE55122.1"/>
    <property type="molecule type" value="Genomic_DNA"/>
</dbReference>
<dbReference type="AlphaFoldDB" id="A0A1G7DUM7"/>
<dbReference type="Proteomes" id="UP000198614">
    <property type="component" value="Unassembled WGS sequence"/>
</dbReference>
<feature type="region of interest" description="Disordered" evidence="1">
    <location>
        <begin position="35"/>
        <end position="89"/>
    </location>
</feature>
<dbReference type="OrthoDB" id="4325844at2"/>
<feature type="compositionally biased region" description="Basic and acidic residues" evidence="1">
    <location>
        <begin position="35"/>
        <end position="50"/>
    </location>
</feature>
<name>A0A1G7DUM7_9ACTN</name>
<evidence type="ECO:0000256" key="1">
    <source>
        <dbReference type="SAM" id="MobiDB-lite"/>
    </source>
</evidence>
<proteinExistence type="predicted"/>